<dbReference type="Proteomes" id="UP001160148">
    <property type="component" value="Unassembled WGS sequence"/>
</dbReference>
<reference evidence="1 2" key="1">
    <citation type="submission" date="2023-01" db="EMBL/GenBank/DDBJ databases">
        <authorList>
            <person name="Whitehead M."/>
        </authorList>
    </citation>
    <scope>NUCLEOTIDE SEQUENCE [LARGE SCALE GENOMIC DNA]</scope>
</reference>
<sequence>MCYCLHPGPEQHMNIHTKNVTSSKMYFGDVNNYDYHIDCTFYVGLIVVETSRMQFIAIFCQHKEHDTQYIQLKLL</sequence>
<proteinExistence type="predicted"/>
<organism evidence="1 2">
    <name type="scientific">Macrosiphum euphorbiae</name>
    <name type="common">potato aphid</name>
    <dbReference type="NCBI Taxonomy" id="13131"/>
    <lineage>
        <taxon>Eukaryota</taxon>
        <taxon>Metazoa</taxon>
        <taxon>Ecdysozoa</taxon>
        <taxon>Arthropoda</taxon>
        <taxon>Hexapoda</taxon>
        <taxon>Insecta</taxon>
        <taxon>Pterygota</taxon>
        <taxon>Neoptera</taxon>
        <taxon>Paraneoptera</taxon>
        <taxon>Hemiptera</taxon>
        <taxon>Sternorrhyncha</taxon>
        <taxon>Aphidomorpha</taxon>
        <taxon>Aphidoidea</taxon>
        <taxon>Aphididae</taxon>
        <taxon>Macrosiphini</taxon>
        <taxon>Macrosiphum</taxon>
    </lineage>
</organism>
<dbReference type="AlphaFoldDB" id="A0AAV0Y3B0"/>
<accession>A0AAV0Y3B0</accession>
<evidence type="ECO:0000313" key="1">
    <source>
        <dbReference type="EMBL" id="CAI6374657.1"/>
    </source>
</evidence>
<dbReference type="EMBL" id="CARXXK010001238">
    <property type="protein sequence ID" value="CAI6374657.1"/>
    <property type="molecule type" value="Genomic_DNA"/>
</dbReference>
<keyword evidence="2" id="KW-1185">Reference proteome</keyword>
<protein>
    <submittedName>
        <fullName evidence="1">Uncharacterized protein</fullName>
    </submittedName>
</protein>
<comment type="caution">
    <text evidence="1">The sequence shown here is derived from an EMBL/GenBank/DDBJ whole genome shotgun (WGS) entry which is preliminary data.</text>
</comment>
<name>A0AAV0Y3B0_9HEMI</name>
<evidence type="ECO:0000313" key="2">
    <source>
        <dbReference type="Proteomes" id="UP001160148"/>
    </source>
</evidence>
<gene>
    <name evidence="1" type="ORF">MEUPH1_LOCUS28260</name>
</gene>